<evidence type="ECO:0000256" key="7">
    <source>
        <dbReference type="ARBA" id="ARBA00022989"/>
    </source>
</evidence>
<dbReference type="InterPro" id="IPR047196">
    <property type="entry name" value="YidC_ALB_C"/>
</dbReference>
<evidence type="ECO:0000256" key="5">
    <source>
        <dbReference type="ARBA" id="ARBA00022729"/>
    </source>
</evidence>
<dbReference type="InterPro" id="IPR001708">
    <property type="entry name" value="YidC/ALB3/OXA1/COX18"/>
</dbReference>
<keyword evidence="10 12" id="KW-0143">Chaperone</keyword>
<evidence type="ECO:0000256" key="1">
    <source>
        <dbReference type="ARBA" id="ARBA00004651"/>
    </source>
</evidence>
<dbReference type="PRINTS" id="PR00701">
    <property type="entry name" value="60KDINNERMP"/>
</dbReference>
<keyword evidence="2 12" id="KW-0813">Transport</keyword>
<keyword evidence="5 12" id="KW-0732">Signal</keyword>
<evidence type="ECO:0000256" key="13">
    <source>
        <dbReference type="SAM" id="Coils"/>
    </source>
</evidence>
<evidence type="ECO:0000313" key="16">
    <source>
        <dbReference type="EMBL" id="EHL79630.1"/>
    </source>
</evidence>
<evidence type="ECO:0000313" key="17">
    <source>
        <dbReference type="Proteomes" id="UP000011747"/>
    </source>
</evidence>
<comment type="similarity">
    <text evidence="12">Belongs to the OXA1/ALB3/YidC family. Type 2 subfamily.</text>
</comment>
<comment type="caution">
    <text evidence="16">The sequence shown here is derived from an EMBL/GenBank/DDBJ whole genome shotgun (WGS) entry which is preliminary data.</text>
</comment>
<dbReference type="PROSITE" id="PS51257">
    <property type="entry name" value="PROKAR_LIPOPROTEIN"/>
    <property type="match status" value="1"/>
</dbReference>
<keyword evidence="4 12" id="KW-0812">Transmembrane</keyword>
<keyword evidence="11 12" id="KW-0449">Lipoprotein</keyword>
<feature type="coiled-coil region" evidence="13">
    <location>
        <begin position="95"/>
        <end position="124"/>
    </location>
</feature>
<evidence type="ECO:0000256" key="14">
    <source>
        <dbReference type="SAM" id="SignalP"/>
    </source>
</evidence>
<sequence length="254" mass="29530">MLKKYFSLLTFILFSSVLLSGCSSAQQKGHFFHDYFVEPFVKLIHAIGSFLGGNYALAIIVITLLVRIILMPLMLNTMKKQQEMKEKMDKIKPEVEKIQKRIKSAKTKEEQMKLQQEMMQLYQKHEINPFSMGCLPIVIQMPIWMALYYAIRISEDIKKADFLWFKLGHPDIPMAIIAGIMYYFQFRVSMIGVPEDQKKQMQIMGLMSPLMILFISFSTPAALPLYWAVSGLFLIGQTWLSKKFYEKQKAREGQ</sequence>
<evidence type="ECO:0000256" key="12">
    <source>
        <dbReference type="HAMAP-Rule" id="MF_01811"/>
    </source>
</evidence>
<evidence type="ECO:0000256" key="8">
    <source>
        <dbReference type="ARBA" id="ARBA00023136"/>
    </source>
</evidence>
<dbReference type="GO" id="GO:0032977">
    <property type="term" value="F:membrane insertase activity"/>
    <property type="evidence" value="ECO:0007669"/>
    <property type="project" value="InterPro"/>
</dbReference>
<feature type="transmembrane region" description="Helical" evidence="12">
    <location>
        <begin position="127"/>
        <end position="151"/>
    </location>
</feature>
<dbReference type="InterPro" id="IPR028055">
    <property type="entry name" value="YidC/Oxa/ALB_C"/>
</dbReference>
<comment type="function">
    <text evidence="12">Required for the insertion and/or proper folding and/or complex formation of integral membrane proteins into the membrane. Involved in integration of membrane proteins that insert both dependently and independently of the Sec translocase complex, as well as at least some lipoproteins.</text>
</comment>
<keyword evidence="13" id="KW-0175">Coiled coil</keyword>
<evidence type="ECO:0000256" key="3">
    <source>
        <dbReference type="ARBA" id="ARBA00022475"/>
    </source>
</evidence>
<dbReference type="HAMAP" id="MF_01811">
    <property type="entry name" value="YidC_type2"/>
    <property type="match status" value="1"/>
</dbReference>
<organism evidence="16 17">
    <name type="scientific">Bacillus smithii 7_3_47FAA</name>
    <dbReference type="NCBI Taxonomy" id="665952"/>
    <lineage>
        <taxon>Bacteria</taxon>
        <taxon>Bacillati</taxon>
        <taxon>Bacillota</taxon>
        <taxon>Bacilli</taxon>
        <taxon>Bacillales</taxon>
        <taxon>Bacillaceae</taxon>
        <taxon>Bacillus</taxon>
    </lineage>
</organism>
<proteinExistence type="inferred from homology"/>
<dbReference type="GO" id="GO:0015031">
    <property type="term" value="P:protein transport"/>
    <property type="evidence" value="ECO:0007669"/>
    <property type="project" value="UniProtKB-KW"/>
</dbReference>
<keyword evidence="9" id="KW-0564">Palmitate</keyword>
<feature type="signal peptide" evidence="14">
    <location>
        <begin position="1"/>
        <end position="25"/>
    </location>
</feature>
<dbReference type="InterPro" id="IPR023060">
    <property type="entry name" value="YidC/YidC1/YidC2_Firmicutes"/>
</dbReference>
<evidence type="ECO:0000256" key="2">
    <source>
        <dbReference type="ARBA" id="ARBA00022448"/>
    </source>
</evidence>
<keyword evidence="8 12" id="KW-0472">Membrane</keyword>
<comment type="caution">
    <text evidence="12">Lacks conserved residue(s) required for the propagation of feature annotation.</text>
</comment>
<comment type="subcellular location">
    <subcellularLocation>
        <location evidence="1 12">Cell membrane</location>
        <topology evidence="1 12">Multi-pass membrane protein</topology>
    </subcellularLocation>
</comment>
<keyword evidence="7 12" id="KW-1133">Transmembrane helix</keyword>
<reference evidence="16 17" key="1">
    <citation type="submission" date="2011-09" db="EMBL/GenBank/DDBJ databases">
        <title>The Genome Sequence of Bacillus smithii 7_3_47FAA.</title>
        <authorList>
            <consortium name="The Broad Institute Genome Sequencing Platform"/>
            <person name="Earl A."/>
            <person name="Ward D."/>
            <person name="Feldgarden M."/>
            <person name="Gevers D."/>
            <person name="Daigneault M."/>
            <person name="Strauss J."/>
            <person name="Allen-Vercoe E."/>
            <person name="Young S.K."/>
            <person name="Zeng Q."/>
            <person name="Gargeya S."/>
            <person name="Fitzgerald M."/>
            <person name="Haas B."/>
            <person name="Abouelleil A."/>
            <person name="Alvarado L."/>
            <person name="Arachchi H.M."/>
            <person name="Berlin A."/>
            <person name="Brown A."/>
            <person name="Chapman S.B."/>
            <person name="Chen Z."/>
            <person name="Dunbar C."/>
            <person name="Freedman E."/>
            <person name="Gearin G."/>
            <person name="Goldberg J."/>
            <person name="Griggs A."/>
            <person name="Gujja S."/>
            <person name="Heiman D."/>
            <person name="Howarth C."/>
            <person name="Larson L."/>
            <person name="Lui A."/>
            <person name="MacDonald P.J.P."/>
            <person name="Montmayeur A."/>
            <person name="Murphy C."/>
            <person name="Neiman D."/>
            <person name="Pearson M."/>
            <person name="Priest M."/>
            <person name="Roberts A."/>
            <person name="Saif S."/>
            <person name="Shea T."/>
            <person name="Shenoy N."/>
            <person name="Sisk P."/>
            <person name="Stolte C."/>
            <person name="Sykes S."/>
            <person name="Wortman J."/>
            <person name="Nusbaum C."/>
            <person name="Birren B."/>
        </authorList>
    </citation>
    <scope>NUCLEOTIDE SEQUENCE [LARGE SCALE GENOMIC DNA]</scope>
    <source>
        <strain evidence="16 17">7_3_47FAA</strain>
    </source>
</reference>
<name>G9QGZ3_9BACI</name>
<evidence type="ECO:0000256" key="11">
    <source>
        <dbReference type="ARBA" id="ARBA00023288"/>
    </source>
</evidence>
<protein>
    <recommendedName>
        <fullName evidence="12">Membrane protein insertase YidC</fullName>
    </recommendedName>
    <alternativeName>
        <fullName evidence="12">Foldase YidC</fullName>
    </alternativeName>
    <alternativeName>
        <fullName evidence="12">Membrane integrase YidC</fullName>
    </alternativeName>
    <alternativeName>
        <fullName evidence="12">Membrane protein YidC</fullName>
    </alternativeName>
</protein>
<keyword evidence="17" id="KW-1185">Reference proteome</keyword>
<evidence type="ECO:0000256" key="6">
    <source>
        <dbReference type="ARBA" id="ARBA00022927"/>
    </source>
</evidence>
<feature type="chain" id="PRO_5008958832" description="Membrane protein insertase YidC" evidence="14">
    <location>
        <begin position="26"/>
        <end position="254"/>
    </location>
</feature>
<dbReference type="GO" id="GO:0005886">
    <property type="term" value="C:plasma membrane"/>
    <property type="evidence" value="ECO:0007669"/>
    <property type="project" value="UniProtKB-SubCell"/>
</dbReference>
<evidence type="ECO:0000259" key="15">
    <source>
        <dbReference type="Pfam" id="PF02096"/>
    </source>
</evidence>
<keyword evidence="6 12" id="KW-0653">Protein transport</keyword>
<feature type="transmembrane region" description="Helical" evidence="12">
    <location>
        <begin position="55"/>
        <end position="75"/>
    </location>
</feature>
<dbReference type="PANTHER" id="PTHR12428">
    <property type="entry name" value="OXA1"/>
    <property type="match status" value="1"/>
</dbReference>
<dbReference type="NCBIfam" id="TIGR03592">
    <property type="entry name" value="yidC_oxa1_cterm"/>
    <property type="match status" value="1"/>
</dbReference>
<evidence type="ECO:0000256" key="10">
    <source>
        <dbReference type="ARBA" id="ARBA00023186"/>
    </source>
</evidence>
<dbReference type="PANTHER" id="PTHR12428:SF65">
    <property type="entry name" value="CYTOCHROME C OXIDASE ASSEMBLY PROTEIN COX18, MITOCHONDRIAL"/>
    <property type="match status" value="1"/>
</dbReference>
<dbReference type="Pfam" id="PF02096">
    <property type="entry name" value="60KD_IMP"/>
    <property type="match status" value="1"/>
</dbReference>
<keyword evidence="3 12" id="KW-1003">Cell membrane</keyword>
<feature type="domain" description="Membrane insertase YidC/Oxa/ALB C-terminal" evidence="15">
    <location>
        <begin position="55"/>
        <end position="242"/>
    </location>
</feature>
<accession>G9QGZ3</accession>
<evidence type="ECO:0000256" key="4">
    <source>
        <dbReference type="ARBA" id="ARBA00022692"/>
    </source>
</evidence>
<feature type="transmembrane region" description="Helical" evidence="12">
    <location>
        <begin position="163"/>
        <end position="183"/>
    </location>
</feature>
<dbReference type="HOGENOM" id="CLU_036138_5_1_9"/>
<dbReference type="GO" id="GO:0051205">
    <property type="term" value="P:protein insertion into membrane"/>
    <property type="evidence" value="ECO:0007669"/>
    <property type="project" value="TreeGrafter"/>
</dbReference>
<dbReference type="PATRIC" id="fig|665952.3.peg.163"/>
<dbReference type="Proteomes" id="UP000011747">
    <property type="component" value="Unassembled WGS sequence"/>
</dbReference>
<gene>
    <name evidence="12" type="primary">yidC</name>
    <name evidence="16" type="ORF">HMPREF1015_01052</name>
</gene>
<dbReference type="EMBL" id="ACWF01000005">
    <property type="protein sequence ID" value="EHL79630.1"/>
    <property type="molecule type" value="Genomic_DNA"/>
</dbReference>
<dbReference type="CDD" id="cd20070">
    <property type="entry name" value="5TM_YidC_Alb3"/>
    <property type="match status" value="1"/>
</dbReference>
<dbReference type="AlphaFoldDB" id="G9QGZ3"/>
<evidence type="ECO:0000256" key="9">
    <source>
        <dbReference type="ARBA" id="ARBA00023139"/>
    </source>
</evidence>